<dbReference type="GO" id="GO:0005730">
    <property type="term" value="C:nucleolus"/>
    <property type="evidence" value="ECO:0007669"/>
    <property type="project" value="UniProtKB-SubCell"/>
</dbReference>
<feature type="compositionally biased region" description="Basic and acidic residues" evidence="3">
    <location>
        <begin position="284"/>
        <end position="298"/>
    </location>
</feature>
<evidence type="ECO:0000259" key="4">
    <source>
        <dbReference type="Pfam" id="PF08698"/>
    </source>
</evidence>
<feature type="compositionally biased region" description="Acidic residues" evidence="3">
    <location>
        <begin position="516"/>
        <end position="560"/>
    </location>
</feature>
<dbReference type="InterPro" id="IPR014810">
    <property type="entry name" value="Fcf2_C"/>
</dbReference>
<name>A0AAV2ZZ16_PYXAD</name>
<dbReference type="GO" id="GO:0006396">
    <property type="term" value="P:RNA processing"/>
    <property type="evidence" value="ECO:0007669"/>
    <property type="project" value="TreeGrafter"/>
</dbReference>
<evidence type="ECO:0000256" key="2">
    <source>
        <dbReference type="ARBA" id="ARBA00023242"/>
    </source>
</evidence>
<protein>
    <recommendedName>
        <fullName evidence="4">Fcf2 pre-rRNA processing C-terminal domain-containing protein</fullName>
    </recommendedName>
</protein>
<gene>
    <name evidence="5" type="ORF">GDO54_004447</name>
</gene>
<feature type="compositionally biased region" description="Polar residues" evidence="3">
    <location>
        <begin position="299"/>
        <end position="315"/>
    </location>
</feature>
<feature type="region of interest" description="Disordered" evidence="3">
    <location>
        <begin position="717"/>
        <end position="752"/>
    </location>
</feature>
<feature type="compositionally biased region" description="Basic and acidic residues" evidence="3">
    <location>
        <begin position="501"/>
        <end position="515"/>
    </location>
</feature>
<dbReference type="EMBL" id="DYDO01000012">
    <property type="protein sequence ID" value="DBA15203.1"/>
    <property type="molecule type" value="Genomic_DNA"/>
</dbReference>
<evidence type="ECO:0000256" key="3">
    <source>
        <dbReference type="SAM" id="MobiDB-lite"/>
    </source>
</evidence>
<feature type="region of interest" description="Disordered" evidence="3">
    <location>
        <begin position="1"/>
        <end position="655"/>
    </location>
</feature>
<comment type="caution">
    <text evidence="5">The sequence shown here is derived from an EMBL/GenBank/DDBJ whole genome shotgun (WGS) entry which is preliminary data.</text>
</comment>
<keyword evidence="2" id="KW-0539">Nucleus</keyword>
<feature type="compositionally biased region" description="Basic and acidic residues" evidence="3">
    <location>
        <begin position="334"/>
        <end position="356"/>
    </location>
</feature>
<dbReference type="GO" id="GO:0003723">
    <property type="term" value="F:RNA binding"/>
    <property type="evidence" value="ECO:0007669"/>
    <property type="project" value="TreeGrafter"/>
</dbReference>
<keyword evidence="6" id="KW-1185">Reference proteome</keyword>
<feature type="domain" description="Fcf2 pre-rRNA processing C-terminal" evidence="4">
    <location>
        <begin position="743"/>
        <end position="836"/>
    </location>
</feature>
<reference evidence="5" key="1">
    <citation type="thesis" date="2020" institute="ProQuest LLC" country="789 East Eisenhower Parkway, Ann Arbor, MI, USA">
        <title>Comparative Genomics and Chromosome Evolution.</title>
        <authorList>
            <person name="Mudd A.B."/>
        </authorList>
    </citation>
    <scope>NUCLEOTIDE SEQUENCE</scope>
    <source>
        <strain evidence="5">1538</strain>
        <tissue evidence="5">Blood</tissue>
    </source>
</reference>
<accession>A0AAV2ZZ16</accession>
<evidence type="ECO:0000313" key="5">
    <source>
        <dbReference type="EMBL" id="DBA15203.1"/>
    </source>
</evidence>
<dbReference type="AlphaFoldDB" id="A0AAV2ZZ16"/>
<dbReference type="Proteomes" id="UP001181693">
    <property type="component" value="Unassembled WGS sequence"/>
</dbReference>
<feature type="compositionally biased region" description="Acidic residues" evidence="3">
    <location>
        <begin position="437"/>
        <end position="453"/>
    </location>
</feature>
<feature type="compositionally biased region" description="Polar residues" evidence="3">
    <location>
        <begin position="191"/>
        <end position="207"/>
    </location>
</feature>
<proteinExistence type="predicted"/>
<dbReference type="Pfam" id="PF08698">
    <property type="entry name" value="Fcf2"/>
    <property type="match status" value="1"/>
</dbReference>
<dbReference type="PANTHER" id="PTHR21686:SF12">
    <property type="entry name" value="DEOXYNUCLEOTIDYLTRANSFERASE TERMINAL-INTERACTING PROTEIN 2"/>
    <property type="match status" value="1"/>
</dbReference>
<feature type="compositionally biased region" description="Low complexity" evidence="3">
    <location>
        <begin position="148"/>
        <end position="158"/>
    </location>
</feature>
<evidence type="ECO:0000313" key="6">
    <source>
        <dbReference type="Proteomes" id="UP001181693"/>
    </source>
</evidence>
<feature type="compositionally biased region" description="Acidic residues" evidence="3">
    <location>
        <begin position="372"/>
        <end position="384"/>
    </location>
</feature>
<feature type="compositionally biased region" description="Acidic residues" evidence="3">
    <location>
        <begin position="420"/>
        <end position="429"/>
    </location>
</feature>
<evidence type="ECO:0000256" key="1">
    <source>
        <dbReference type="ARBA" id="ARBA00004604"/>
    </source>
</evidence>
<dbReference type="PANTHER" id="PTHR21686">
    <property type="entry name" value="DEOXYNUCLEOTIDYLTRANSFERASE TERMINAL-INTERACTING PROTEIN 2"/>
    <property type="match status" value="1"/>
</dbReference>
<feature type="compositionally biased region" description="Basic residues" evidence="3">
    <location>
        <begin position="244"/>
        <end position="256"/>
    </location>
</feature>
<feature type="compositionally biased region" description="Basic and acidic residues" evidence="3">
    <location>
        <begin position="608"/>
        <end position="622"/>
    </location>
</feature>
<feature type="compositionally biased region" description="Basic and acidic residues" evidence="3">
    <location>
        <begin position="395"/>
        <end position="408"/>
    </location>
</feature>
<feature type="compositionally biased region" description="Acidic residues" evidence="3">
    <location>
        <begin position="623"/>
        <end position="652"/>
    </location>
</feature>
<comment type="subcellular location">
    <subcellularLocation>
        <location evidence="1">Nucleus</location>
        <location evidence="1">Nucleolus</location>
    </subcellularLocation>
</comment>
<organism evidence="5 6">
    <name type="scientific">Pyxicephalus adspersus</name>
    <name type="common">African bullfrog</name>
    <dbReference type="NCBI Taxonomy" id="30357"/>
    <lineage>
        <taxon>Eukaryota</taxon>
        <taxon>Metazoa</taxon>
        <taxon>Chordata</taxon>
        <taxon>Craniata</taxon>
        <taxon>Vertebrata</taxon>
        <taxon>Euteleostomi</taxon>
        <taxon>Amphibia</taxon>
        <taxon>Batrachia</taxon>
        <taxon>Anura</taxon>
        <taxon>Neobatrachia</taxon>
        <taxon>Ranoidea</taxon>
        <taxon>Pyxicephalidae</taxon>
        <taxon>Pyxicephalinae</taxon>
        <taxon>Pyxicephalus</taxon>
    </lineage>
</organism>
<sequence length="861" mass="97818">MVATRRGTRLGTQEESERSNRDQAAVELTTTTSPKPAQKTIRSDSPSQDSGRINKDQGKSTVSIGSPTKDDSRKGPSQVVTRSRRRSGQSDADISEAESTTSNSSTRIRRSRKSLGNITDSTRKLGIQLSVITEPILESKEDEELSETESYCSSVSTRAARRTHASATRSIRTRSRKTALISEPDFDNSEAESNCSSVSGLQKSSARSTKKSEATRPVPGNSESQKEEISEAESFSSDFVSQNRLRRSSRRVQRKPKSGEDRNSGETSSQEQESPKKQRYSLRGAKDSEHLSPGKEEQILSTPRSSRNRIVSETSEVIILSDSDSESKNLSSKASHEEQPKESLKEQANLSEDHSSVLDQKLPKTFQSTQSDSDEVVDLTEELLDGPQLTEQDEDKSNADDDNSKTAEVEENVNISLLIDNDESEEEIEIEKKEIQEEMGEESEKEMEEEEESQKDSVKKGKLKQTKTKQIQDLVDDGLFVIDTDPGLNSRKKYYLDNDVDDKASEKEPSEKEELSEPEEDLSEPDEENQEELEEMEKESEDEMEEDEMENKEELEEEESQKDLVKKGKPKQTKSKPVQDLVDDGLFVIDTDPGLNSSKKYYLDNDVDDKASEKEPSEKEELPEPEEDLLEPDEEEEDFIDEEVDDIDEEDELLNKPKRSLELSTSIDTGLNIKKLGGLYISFDAEKSKPGSSLLNKMKKESKQKDELLKKSVITPDFEKKESAPPYRESLKQLKKKRKMEREKTTGKGWFDMKAPEMTEELKNDLKALKMRSAMDPKRFYKKNDREGFPKYFQVGTVVDSPLDFYNSRIPKKQRKRTIVEELLADAEFRSYNKKKYQEIIAEKAARAEGKKNRKKKKFRT</sequence>
<dbReference type="InterPro" id="IPR039883">
    <property type="entry name" value="Fcf2/DNTTIP2"/>
</dbReference>